<keyword evidence="4" id="KW-1185">Reference proteome</keyword>
<dbReference type="Gene3D" id="3.40.630.10">
    <property type="entry name" value="Zn peptidases"/>
    <property type="match status" value="1"/>
</dbReference>
<reference evidence="3 4" key="1">
    <citation type="submission" date="2020-09" db="EMBL/GenBank/DDBJ databases">
        <title>Bacillus nautilus sp. nov., Chryseoglobus crepusculi sp. nov, and Psychrobacter noctis sp. nov., isolated from deep-sea sponges from the equatorial Atlantic.</title>
        <authorList>
            <person name="Stennett H.L."/>
            <person name="Williams S.E."/>
        </authorList>
    </citation>
    <scope>NUCLEOTIDE SEQUENCE [LARGE SCALE GENOMIC DNA]</scope>
    <source>
        <strain evidence="3 4">28M-24</strain>
    </source>
</reference>
<dbReference type="InterPro" id="IPR000834">
    <property type="entry name" value="Peptidase_M14"/>
</dbReference>
<evidence type="ECO:0000313" key="3">
    <source>
        <dbReference type="EMBL" id="MBD3862047.1"/>
    </source>
</evidence>
<dbReference type="PROSITE" id="PS52035">
    <property type="entry name" value="PEPTIDASE_M14"/>
    <property type="match status" value="1"/>
</dbReference>
<dbReference type="SUPFAM" id="SSF53187">
    <property type="entry name" value="Zn-dependent exopeptidases"/>
    <property type="match status" value="1"/>
</dbReference>
<comment type="caution">
    <text evidence="3">The sequence shown here is derived from an EMBL/GenBank/DDBJ whole genome shotgun (WGS) entry which is preliminary data.</text>
</comment>
<evidence type="ECO:0000313" key="4">
    <source>
        <dbReference type="Proteomes" id="UP000627521"/>
    </source>
</evidence>
<proteinExistence type="inferred from homology"/>
<dbReference type="RefSeq" id="WP_191100807.1">
    <property type="nucleotide sequence ID" value="NZ_JACXXH010000001.1"/>
</dbReference>
<sequence length="378" mass="42457">MDNQLLNSLYKTYKAPALSGRYINLNMIKPLLDNLPKSYNVEVIGQSVLGEDILSLTIGTGPIKVLMWSQMHGNESTTTKAVFDMINTFSGVEIQSILKACTLKILPMLNPDGSSAYTRLNANNIDLNRDAQDLSQPESKVLSACFNNFNPDYCLNLHGQRTLFSVGDTNKPATLSFLSPSQDELRSVTSTRLKAMNVISAINTGLQADLANQIGRYDDGFNINCVGDMFQSLNAPTILFEAGHYKDDYNREVARGFVYKALLLALNYIANDNDLGYKMEDYFKIPENGKRFYDIIIRNAKYNDQVQDIGINYLEQLMDNKVKFRPKVVAISDLSQFYGHKEIDANNNVVLNNDNTLISMDYENDFVIVNNVKLSLNL</sequence>
<evidence type="ECO:0000256" key="1">
    <source>
        <dbReference type="PROSITE-ProRule" id="PRU01379"/>
    </source>
</evidence>
<dbReference type="Pfam" id="PF00246">
    <property type="entry name" value="Peptidase_M14"/>
    <property type="match status" value="1"/>
</dbReference>
<gene>
    <name evidence="3" type="ORF">IEG06_01195</name>
</gene>
<protein>
    <submittedName>
        <fullName evidence="3">Peptidase M14</fullName>
    </submittedName>
</protein>
<accession>A0ABR8LVL8</accession>
<feature type="active site" description="Proton donor/acceptor" evidence="1">
    <location>
        <position position="280"/>
    </location>
</feature>
<dbReference type="SMART" id="SM00631">
    <property type="entry name" value="Zn_pept"/>
    <property type="match status" value="1"/>
</dbReference>
<name>A0ABR8LVL8_9FLAO</name>
<dbReference type="Proteomes" id="UP000627521">
    <property type="component" value="Unassembled WGS sequence"/>
</dbReference>
<comment type="similarity">
    <text evidence="1">Belongs to the peptidase M14 family.</text>
</comment>
<dbReference type="EMBL" id="JACXXH010000001">
    <property type="protein sequence ID" value="MBD3862047.1"/>
    <property type="molecule type" value="Genomic_DNA"/>
</dbReference>
<feature type="domain" description="Peptidase M14" evidence="2">
    <location>
        <begin position="9"/>
        <end position="303"/>
    </location>
</feature>
<organism evidence="3 4">
    <name type="scientific">Olleya marilimosa</name>
    <dbReference type="NCBI Taxonomy" id="272164"/>
    <lineage>
        <taxon>Bacteria</taxon>
        <taxon>Pseudomonadati</taxon>
        <taxon>Bacteroidota</taxon>
        <taxon>Flavobacteriia</taxon>
        <taxon>Flavobacteriales</taxon>
        <taxon>Flavobacteriaceae</taxon>
    </lineage>
</organism>
<evidence type="ECO:0000259" key="2">
    <source>
        <dbReference type="PROSITE" id="PS52035"/>
    </source>
</evidence>